<gene>
    <name evidence="2" type="ORF">PG997_010229</name>
</gene>
<proteinExistence type="predicted"/>
<evidence type="ECO:0000313" key="2">
    <source>
        <dbReference type="EMBL" id="KAK8075566.1"/>
    </source>
</evidence>
<reference evidence="2 3" key="1">
    <citation type="submission" date="2023-01" db="EMBL/GenBank/DDBJ databases">
        <title>Analysis of 21 Apiospora genomes using comparative genomics revels a genus with tremendous synthesis potential of carbohydrate active enzymes and secondary metabolites.</title>
        <authorList>
            <person name="Sorensen T."/>
        </authorList>
    </citation>
    <scope>NUCLEOTIDE SEQUENCE [LARGE SCALE GENOMIC DNA]</scope>
    <source>
        <strain evidence="2 3">CBS 114990</strain>
    </source>
</reference>
<sequence length="246" mass="25947">MAYNPAAPAAPEQIRHREKTPPPPEDDGLDPLHAAVARDHQPQSVPYTPGFSGGGPMSPTYSIGVGGPMSPGFGGHHPTATGPMTPGFPPTATGPISPGFPPAPSGAPASRPRIRPRLAGPPEPEPLRRVPGLSQLRASPAPFVLGPSRLDEHARESVVAAAPAGRVRQLQLHAHEPALGGGGATDYSIHSQVYRPTEQEAIHHKHDSSGSYRPRSGEERSKLGQNADRLERGVTGMFKKLEKKLL</sequence>
<feature type="compositionally biased region" description="Basic and acidic residues" evidence="1">
    <location>
        <begin position="215"/>
        <end position="231"/>
    </location>
</feature>
<feature type="region of interest" description="Disordered" evidence="1">
    <location>
        <begin position="1"/>
        <end position="134"/>
    </location>
</feature>
<feature type="compositionally biased region" description="Gly residues" evidence="1">
    <location>
        <begin position="64"/>
        <end position="75"/>
    </location>
</feature>
<organism evidence="2 3">
    <name type="scientific">Apiospora hydei</name>
    <dbReference type="NCBI Taxonomy" id="1337664"/>
    <lineage>
        <taxon>Eukaryota</taxon>
        <taxon>Fungi</taxon>
        <taxon>Dikarya</taxon>
        <taxon>Ascomycota</taxon>
        <taxon>Pezizomycotina</taxon>
        <taxon>Sordariomycetes</taxon>
        <taxon>Xylariomycetidae</taxon>
        <taxon>Amphisphaeriales</taxon>
        <taxon>Apiosporaceae</taxon>
        <taxon>Apiospora</taxon>
    </lineage>
</organism>
<keyword evidence="3" id="KW-1185">Reference proteome</keyword>
<name>A0ABR1VWF1_9PEZI</name>
<evidence type="ECO:0000313" key="3">
    <source>
        <dbReference type="Proteomes" id="UP001433268"/>
    </source>
</evidence>
<protein>
    <submittedName>
        <fullName evidence="2">Uncharacterized protein</fullName>
    </submittedName>
</protein>
<feature type="region of interest" description="Disordered" evidence="1">
    <location>
        <begin position="199"/>
        <end position="231"/>
    </location>
</feature>
<accession>A0ABR1VWF1</accession>
<dbReference type="GeneID" id="92047604"/>
<dbReference type="Proteomes" id="UP001433268">
    <property type="component" value="Unassembled WGS sequence"/>
</dbReference>
<dbReference type="RefSeq" id="XP_066666506.1">
    <property type="nucleotide sequence ID" value="XM_066814544.1"/>
</dbReference>
<dbReference type="EMBL" id="JAQQWN010000007">
    <property type="protein sequence ID" value="KAK8075566.1"/>
    <property type="molecule type" value="Genomic_DNA"/>
</dbReference>
<evidence type="ECO:0000256" key="1">
    <source>
        <dbReference type="SAM" id="MobiDB-lite"/>
    </source>
</evidence>
<comment type="caution">
    <text evidence="2">The sequence shown here is derived from an EMBL/GenBank/DDBJ whole genome shotgun (WGS) entry which is preliminary data.</text>
</comment>